<evidence type="ECO:0000313" key="2">
    <source>
        <dbReference type="Proteomes" id="UP000006820"/>
    </source>
</evidence>
<dbReference type="HOGENOM" id="CLU_207236_0_0_11"/>
<accession>Q5YUN9</accession>
<dbReference type="KEGG" id="nfa:NFA_32550"/>
<dbReference type="EMBL" id="AP006618">
    <property type="protein sequence ID" value="BAD58102.1"/>
    <property type="molecule type" value="Genomic_DNA"/>
</dbReference>
<evidence type="ECO:0000313" key="1">
    <source>
        <dbReference type="EMBL" id="BAD58102.1"/>
    </source>
</evidence>
<organism evidence="1 2">
    <name type="scientific">Nocardia farcinica (strain IFM 10152)</name>
    <dbReference type="NCBI Taxonomy" id="247156"/>
    <lineage>
        <taxon>Bacteria</taxon>
        <taxon>Bacillati</taxon>
        <taxon>Actinomycetota</taxon>
        <taxon>Actinomycetes</taxon>
        <taxon>Mycobacteriales</taxon>
        <taxon>Nocardiaceae</taxon>
        <taxon>Nocardia</taxon>
    </lineage>
</organism>
<dbReference type="STRING" id="247156.NFA_32550"/>
<name>Q5YUN9_NOCFA</name>
<keyword evidence="2" id="KW-1185">Reference proteome</keyword>
<sequence>MQVGDLVRVTESGISVFRIVQIDGEQAFIEASELPEDAPGRYPFPVPLSHLVPADAAERPGSGE</sequence>
<reference evidence="1 2" key="1">
    <citation type="journal article" date="2004" name="Proc. Natl. Acad. Sci. U.S.A.">
        <title>The complete genomic sequence of Nocardia farcinica IFM 10152.</title>
        <authorList>
            <person name="Ishikawa J."/>
            <person name="Yamashita A."/>
            <person name="Mikami Y."/>
            <person name="Hoshino Y."/>
            <person name="Kurita H."/>
            <person name="Hotta K."/>
            <person name="Shiba T."/>
            <person name="Hattori M."/>
        </authorList>
    </citation>
    <scope>NUCLEOTIDE SEQUENCE [LARGE SCALE GENOMIC DNA]</scope>
    <source>
        <strain evidence="1 2">IFM 10152</strain>
    </source>
</reference>
<proteinExistence type="predicted"/>
<dbReference type="OrthoDB" id="4560764at2"/>
<gene>
    <name evidence="1" type="ordered locus">NFA_32550</name>
</gene>
<dbReference type="Proteomes" id="UP000006820">
    <property type="component" value="Chromosome"/>
</dbReference>
<dbReference type="GeneID" id="61133971"/>
<dbReference type="RefSeq" id="WP_011209787.1">
    <property type="nucleotide sequence ID" value="NC_006361.1"/>
</dbReference>
<protein>
    <submittedName>
        <fullName evidence="1">Uncharacterized protein</fullName>
    </submittedName>
</protein>
<dbReference type="AlphaFoldDB" id="Q5YUN9"/>